<dbReference type="SUPFAM" id="SSF49785">
    <property type="entry name" value="Galactose-binding domain-like"/>
    <property type="match status" value="1"/>
</dbReference>
<accession>A0ABV3G7L9</accession>
<dbReference type="SUPFAM" id="SSF51445">
    <property type="entry name" value="(Trans)glycosidases"/>
    <property type="match status" value="1"/>
</dbReference>
<evidence type="ECO:0000256" key="2">
    <source>
        <dbReference type="ARBA" id="ARBA00022801"/>
    </source>
</evidence>
<dbReference type="PRINTS" id="PR00742">
    <property type="entry name" value="GLHYDRLASE35"/>
</dbReference>
<evidence type="ECO:0000259" key="5">
    <source>
        <dbReference type="Pfam" id="PF01301"/>
    </source>
</evidence>
<evidence type="ECO:0000259" key="6">
    <source>
        <dbReference type="Pfam" id="PF21317"/>
    </source>
</evidence>
<dbReference type="InterPro" id="IPR008979">
    <property type="entry name" value="Galactose-bd-like_sf"/>
</dbReference>
<dbReference type="InterPro" id="IPR017853">
    <property type="entry name" value="GH"/>
</dbReference>
<dbReference type="Gene3D" id="3.20.20.80">
    <property type="entry name" value="Glycosidases"/>
    <property type="match status" value="1"/>
</dbReference>
<evidence type="ECO:0000259" key="7">
    <source>
        <dbReference type="Pfam" id="PF21467"/>
    </source>
</evidence>
<sequence>MRLDDDPVTNQGGSSVRNFTIEDGGFRLDGEEFRLLSGAMHYFRVHPDQWSHRLAMMRAMGLNTVETYVPWNLHEPRPGTYRRLDELDRFLEAAARADLHAIVRPGPYICAEWDNGGLPSWVTGRLRTSDPEFLAHVDRWFARLLPRVAAHQITRGGNVLMVQVENEYGSYGTDTAYLRHLADAMRGSGIDVPLFTADGPEDHMLTGGSLPGVLATATFGSDPLRAVEVLRRHRPGDPVACMELWIGWFDHWGRPRVTRDAAEAASVLEQLLEAGASVNIYMAHGGTNFGTGAGANRDLETGAYLPTVTSYDYDAPISEHGAPTEKFRLFRDVLTRYNPAPEPPPAPPVLPPATVRLTESAPLLPALPVLAGPPVVFPTPPAFEDLGLDHGLVHYRVEVPGPRESYPLVVDGLRDRAHVYVDGVRVAVLDSVNETEHQAVEVPGPATVELLVESLGRVNYGPRMGERKGVTGGIRHERQYLHGVTAQAVPLGDLPPGVPFTPGTVAAAPAFFRGEVKVDEPADTFLALPGWGHGYVWVNGFCLGRYWSVGPQRTLYVPGPLLRTGDNEIVILELDAAGDPVIELRPEPDLG</sequence>
<name>A0ABV3G7L9_MICGL</name>
<evidence type="ECO:0000256" key="3">
    <source>
        <dbReference type="ARBA" id="ARBA00023295"/>
    </source>
</evidence>
<dbReference type="Pfam" id="PF21317">
    <property type="entry name" value="BetaGal_ABD_1"/>
    <property type="match status" value="1"/>
</dbReference>
<dbReference type="Gene3D" id="2.60.120.260">
    <property type="entry name" value="Galactose-binding domain-like"/>
    <property type="match status" value="2"/>
</dbReference>
<dbReference type="Pfam" id="PF01301">
    <property type="entry name" value="Glyco_hydro_35"/>
    <property type="match status" value="1"/>
</dbReference>
<dbReference type="EMBL" id="JBFALK010000001">
    <property type="protein sequence ID" value="MEV0967614.1"/>
    <property type="molecule type" value="Genomic_DNA"/>
</dbReference>
<feature type="domain" description="Beta-galactosidase galactose-binding" evidence="7">
    <location>
        <begin position="509"/>
        <end position="567"/>
    </location>
</feature>
<evidence type="ECO:0000256" key="1">
    <source>
        <dbReference type="ARBA" id="ARBA00009809"/>
    </source>
</evidence>
<gene>
    <name evidence="8" type="ORF">AB0I59_03180</name>
</gene>
<dbReference type="Proteomes" id="UP001551675">
    <property type="component" value="Unassembled WGS sequence"/>
</dbReference>
<keyword evidence="2" id="KW-0378">Hydrolase</keyword>
<comment type="similarity">
    <text evidence="1 4">Belongs to the glycosyl hydrolase 35 family.</text>
</comment>
<dbReference type="PIRSF" id="PIRSF006336">
    <property type="entry name" value="B-gal"/>
    <property type="match status" value="1"/>
</dbReference>
<dbReference type="InterPro" id="IPR048913">
    <property type="entry name" value="BetaGal_gal-bd"/>
</dbReference>
<organism evidence="8 9">
    <name type="scientific">Microtetraspora glauca</name>
    <dbReference type="NCBI Taxonomy" id="1996"/>
    <lineage>
        <taxon>Bacteria</taxon>
        <taxon>Bacillati</taxon>
        <taxon>Actinomycetota</taxon>
        <taxon>Actinomycetes</taxon>
        <taxon>Streptosporangiales</taxon>
        <taxon>Streptosporangiaceae</taxon>
        <taxon>Microtetraspora</taxon>
    </lineage>
</organism>
<dbReference type="PANTHER" id="PTHR23421">
    <property type="entry name" value="BETA-GALACTOSIDASE RELATED"/>
    <property type="match status" value="1"/>
</dbReference>
<dbReference type="InterPro" id="IPR001944">
    <property type="entry name" value="Glycoside_Hdrlase_35"/>
</dbReference>
<evidence type="ECO:0000313" key="8">
    <source>
        <dbReference type="EMBL" id="MEV0967614.1"/>
    </source>
</evidence>
<dbReference type="InterPro" id="IPR026283">
    <property type="entry name" value="B-gal_1-like"/>
</dbReference>
<keyword evidence="9" id="KW-1185">Reference proteome</keyword>
<evidence type="ECO:0000256" key="4">
    <source>
        <dbReference type="RuleBase" id="RU003679"/>
    </source>
</evidence>
<proteinExistence type="inferred from homology"/>
<feature type="domain" description="Glycoside hydrolase 35 catalytic" evidence="5">
    <location>
        <begin position="26"/>
        <end position="336"/>
    </location>
</feature>
<dbReference type="InterPro" id="IPR031330">
    <property type="entry name" value="Gly_Hdrlase_35_cat"/>
</dbReference>
<dbReference type="RefSeq" id="WP_358129470.1">
    <property type="nucleotide sequence ID" value="NZ_JBFALK010000001.1"/>
</dbReference>
<dbReference type="InterPro" id="IPR048912">
    <property type="entry name" value="BetaGal1-like_ABD1"/>
</dbReference>
<comment type="caution">
    <text evidence="8">The sequence shown here is derived from an EMBL/GenBank/DDBJ whole genome shotgun (WGS) entry which is preliminary data.</text>
</comment>
<protein>
    <submittedName>
        <fullName evidence="8">Beta-galactosidase family protein</fullName>
    </submittedName>
</protein>
<dbReference type="Pfam" id="PF21467">
    <property type="entry name" value="BetaGal_gal-bd"/>
    <property type="match status" value="1"/>
</dbReference>
<evidence type="ECO:0000313" key="9">
    <source>
        <dbReference type="Proteomes" id="UP001551675"/>
    </source>
</evidence>
<feature type="domain" description="Beta-galactosidase 1-like first all-beta" evidence="6">
    <location>
        <begin position="380"/>
        <end position="484"/>
    </location>
</feature>
<keyword evidence="3" id="KW-0326">Glycosidase</keyword>
<reference evidence="8 9" key="1">
    <citation type="submission" date="2024-06" db="EMBL/GenBank/DDBJ databases">
        <title>The Natural Products Discovery Center: Release of the First 8490 Sequenced Strains for Exploring Actinobacteria Biosynthetic Diversity.</title>
        <authorList>
            <person name="Kalkreuter E."/>
            <person name="Kautsar S.A."/>
            <person name="Yang D."/>
            <person name="Bader C.D."/>
            <person name="Teijaro C.N."/>
            <person name="Fluegel L."/>
            <person name="Davis C.M."/>
            <person name="Simpson J.R."/>
            <person name="Lauterbach L."/>
            <person name="Steele A.D."/>
            <person name="Gui C."/>
            <person name="Meng S."/>
            <person name="Li G."/>
            <person name="Viehrig K."/>
            <person name="Ye F."/>
            <person name="Su P."/>
            <person name="Kiefer A.F."/>
            <person name="Nichols A."/>
            <person name="Cepeda A.J."/>
            <person name="Yan W."/>
            <person name="Fan B."/>
            <person name="Jiang Y."/>
            <person name="Adhikari A."/>
            <person name="Zheng C.-J."/>
            <person name="Schuster L."/>
            <person name="Cowan T.M."/>
            <person name="Smanski M.J."/>
            <person name="Chevrette M.G."/>
            <person name="De Carvalho L.P.S."/>
            <person name="Shen B."/>
        </authorList>
    </citation>
    <scope>NUCLEOTIDE SEQUENCE [LARGE SCALE GENOMIC DNA]</scope>
    <source>
        <strain evidence="8 9">NPDC050100</strain>
    </source>
</reference>